<keyword evidence="2 5" id="KW-0812">Transmembrane</keyword>
<evidence type="ECO:0000256" key="6">
    <source>
        <dbReference type="SAM" id="SignalP"/>
    </source>
</evidence>
<organism evidence="8 9">
    <name type="scientific">Plectus sambesii</name>
    <dbReference type="NCBI Taxonomy" id="2011161"/>
    <lineage>
        <taxon>Eukaryota</taxon>
        <taxon>Metazoa</taxon>
        <taxon>Ecdysozoa</taxon>
        <taxon>Nematoda</taxon>
        <taxon>Chromadorea</taxon>
        <taxon>Plectida</taxon>
        <taxon>Plectina</taxon>
        <taxon>Plectoidea</taxon>
        <taxon>Plectidae</taxon>
        <taxon>Plectus</taxon>
    </lineage>
</organism>
<evidence type="ECO:0000256" key="1">
    <source>
        <dbReference type="ARBA" id="ARBA00004141"/>
    </source>
</evidence>
<dbReference type="Gene3D" id="2.70.170.10">
    <property type="entry name" value="Neurotransmitter-gated ion-channel ligand-binding domain"/>
    <property type="match status" value="1"/>
</dbReference>
<dbReference type="InterPro" id="IPR006202">
    <property type="entry name" value="Neur_chan_lig-bd"/>
</dbReference>
<feature type="domain" description="Neurotransmitter-gated ion-channel ligand-binding" evidence="7">
    <location>
        <begin position="120"/>
        <end position="270"/>
    </location>
</feature>
<comment type="subcellular location">
    <subcellularLocation>
        <location evidence="1">Membrane</location>
        <topology evidence="1">Multi-pass membrane protein</topology>
    </subcellularLocation>
</comment>
<evidence type="ECO:0000313" key="9">
    <source>
        <dbReference type="WBParaSite" id="PSAMB.scaffold461size50299.g6260.t1"/>
    </source>
</evidence>
<keyword evidence="4 5" id="KW-0472">Membrane</keyword>
<dbReference type="SUPFAM" id="SSF90112">
    <property type="entry name" value="Neurotransmitter-gated ion-channel transmembrane pore"/>
    <property type="match status" value="1"/>
</dbReference>
<evidence type="ECO:0000256" key="4">
    <source>
        <dbReference type="ARBA" id="ARBA00023136"/>
    </source>
</evidence>
<evidence type="ECO:0000313" key="8">
    <source>
        <dbReference type="Proteomes" id="UP000887566"/>
    </source>
</evidence>
<keyword evidence="6" id="KW-0732">Signal</keyword>
<dbReference type="InterPro" id="IPR036719">
    <property type="entry name" value="Neuro-gated_channel_TM_sf"/>
</dbReference>
<keyword evidence="8" id="KW-1185">Reference proteome</keyword>
<evidence type="ECO:0000256" key="2">
    <source>
        <dbReference type="ARBA" id="ARBA00022692"/>
    </source>
</evidence>
<dbReference type="PANTHER" id="PTHR18945">
    <property type="entry name" value="NEUROTRANSMITTER GATED ION CHANNEL"/>
    <property type="match status" value="1"/>
</dbReference>
<feature type="signal peptide" evidence="6">
    <location>
        <begin position="1"/>
        <end position="21"/>
    </location>
</feature>
<dbReference type="GO" id="GO:0004888">
    <property type="term" value="F:transmembrane signaling receptor activity"/>
    <property type="evidence" value="ECO:0007669"/>
    <property type="project" value="InterPro"/>
</dbReference>
<dbReference type="InterPro" id="IPR006201">
    <property type="entry name" value="Neur_channel"/>
</dbReference>
<dbReference type="GO" id="GO:0016020">
    <property type="term" value="C:membrane"/>
    <property type="evidence" value="ECO:0007669"/>
    <property type="project" value="UniProtKB-SubCell"/>
</dbReference>
<dbReference type="InterPro" id="IPR036734">
    <property type="entry name" value="Neur_chan_lig-bd_sf"/>
</dbReference>
<sequence>MLYFWIRNGVFLLLFVVYCHMAIDFNETEIVTIIERDNDTAIDLCLDCSITDLLDLNDTESIDKTGEDQPIGIDVSKLKIGLGEIRSLIANASVLESSFNDSAGRDYGGSYILPVLKAVQYDNNTAPSMFTDQPVQVRVGLYVISLSSFDSSKMEYSIDIDFEMRWIDFRLANNYSRPIGIKEKEIIDQIWRPDPYFVNSKKSYFHAVSFPNFRMRIRQDGLIVYNMRVTLLPACQMVFCRFPHDQQVCDLKISSRYNEELKVLLTLVQLQRGDDQIPRVSYLTSMDLWFSAMKFFSVLSLVESLAVLALIKRSRAMEKEGKRTKSELEREWFLAKAKSLNKLYHSLDNGRLASLASTVKSIMANLGGQRRMKLAASRAAFGLRRMAAASCQLSLLKIIGLHLALYASVVGYLALGGLAFLWIEGGAENAQSDALISRLEHNWTSIERLHNADRQEEVLLYLRDFLIELKTRKIPIDSPPKGTE</sequence>
<keyword evidence="3 5" id="KW-1133">Transmembrane helix</keyword>
<dbReference type="Pfam" id="PF02931">
    <property type="entry name" value="Neur_chan_LBD"/>
    <property type="match status" value="1"/>
</dbReference>
<dbReference type="WBParaSite" id="PSAMB.scaffold461size50299.g6260.t1">
    <property type="protein sequence ID" value="PSAMB.scaffold461size50299.g6260.t1"/>
    <property type="gene ID" value="PSAMB.scaffold461size50299.g6260"/>
</dbReference>
<proteinExistence type="predicted"/>
<dbReference type="Proteomes" id="UP000887566">
    <property type="component" value="Unplaced"/>
</dbReference>
<protein>
    <submittedName>
        <fullName evidence="9">Neurotransmitter-gated ion-channel ligand-binding domain-containing protein</fullName>
    </submittedName>
</protein>
<dbReference type="AlphaFoldDB" id="A0A914WL76"/>
<dbReference type="SUPFAM" id="SSF63712">
    <property type="entry name" value="Nicotinic receptor ligand binding domain-like"/>
    <property type="match status" value="1"/>
</dbReference>
<dbReference type="InterPro" id="IPR018000">
    <property type="entry name" value="Neurotransmitter_ion_chnl_CS"/>
</dbReference>
<feature type="chain" id="PRO_5036927902" evidence="6">
    <location>
        <begin position="22"/>
        <end position="484"/>
    </location>
</feature>
<evidence type="ECO:0000256" key="5">
    <source>
        <dbReference type="SAM" id="Phobius"/>
    </source>
</evidence>
<evidence type="ECO:0000256" key="3">
    <source>
        <dbReference type="ARBA" id="ARBA00022989"/>
    </source>
</evidence>
<feature type="transmembrane region" description="Helical" evidence="5">
    <location>
        <begin position="403"/>
        <end position="423"/>
    </location>
</feature>
<dbReference type="GO" id="GO:0005230">
    <property type="term" value="F:extracellular ligand-gated monoatomic ion channel activity"/>
    <property type="evidence" value="ECO:0007669"/>
    <property type="project" value="InterPro"/>
</dbReference>
<dbReference type="PROSITE" id="PS00236">
    <property type="entry name" value="NEUROTR_ION_CHANNEL"/>
    <property type="match status" value="1"/>
</dbReference>
<accession>A0A914WL76</accession>
<name>A0A914WL76_9BILA</name>
<dbReference type="CDD" id="cd18987">
    <property type="entry name" value="LGIC_ECD_anion"/>
    <property type="match status" value="1"/>
</dbReference>
<feature type="transmembrane region" description="Helical" evidence="5">
    <location>
        <begin position="288"/>
        <end position="311"/>
    </location>
</feature>
<reference evidence="9" key="1">
    <citation type="submission" date="2022-11" db="UniProtKB">
        <authorList>
            <consortium name="WormBaseParasite"/>
        </authorList>
    </citation>
    <scope>IDENTIFICATION</scope>
</reference>
<evidence type="ECO:0000259" key="7">
    <source>
        <dbReference type="Pfam" id="PF02931"/>
    </source>
</evidence>